<accession>A0A6P1VPD8</accession>
<sequence length="53" mass="5525">MASYVYNWLVICTAPVRVGVAEGGTGLEVKVLGNPVEGKSVEVEIWGGSRSGC</sequence>
<proteinExistence type="predicted"/>
<evidence type="ECO:0000313" key="1">
    <source>
        <dbReference type="EMBL" id="QHV95121.1"/>
    </source>
</evidence>
<evidence type="ECO:0000313" key="2">
    <source>
        <dbReference type="Proteomes" id="UP000464577"/>
    </source>
</evidence>
<gene>
    <name evidence="1" type="ORF">GJR95_08865</name>
</gene>
<reference evidence="1 2" key="1">
    <citation type="submission" date="2019-11" db="EMBL/GenBank/DDBJ databases">
        <title>Spirosoma endbachense sp. nov., isolated from a natural salt meadow.</title>
        <authorList>
            <person name="Rojas J."/>
            <person name="Ambika Manirajan B."/>
            <person name="Ratering S."/>
            <person name="Suarez C."/>
            <person name="Geissler-Plaum R."/>
            <person name="Schnell S."/>
        </authorList>
    </citation>
    <scope>NUCLEOTIDE SEQUENCE [LARGE SCALE GENOMIC DNA]</scope>
    <source>
        <strain evidence="1 2">I-24</strain>
    </source>
</reference>
<dbReference type="RefSeq" id="WP_162385535.1">
    <property type="nucleotide sequence ID" value="NZ_CP045997.1"/>
</dbReference>
<protein>
    <submittedName>
        <fullName evidence="1">Uncharacterized protein</fullName>
    </submittedName>
</protein>
<keyword evidence="2" id="KW-1185">Reference proteome</keyword>
<dbReference type="EMBL" id="CP045997">
    <property type="protein sequence ID" value="QHV95121.1"/>
    <property type="molecule type" value="Genomic_DNA"/>
</dbReference>
<organism evidence="1 2">
    <name type="scientific">Spirosoma endbachense</name>
    <dbReference type="NCBI Taxonomy" id="2666025"/>
    <lineage>
        <taxon>Bacteria</taxon>
        <taxon>Pseudomonadati</taxon>
        <taxon>Bacteroidota</taxon>
        <taxon>Cytophagia</taxon>
        <taxon>Cytophagales</taxon>
        <taxon>Cytophagaceae</taxon>
        <taxon>Spirosoma</taxon>
    </lineage>
</organism>
<dbReference type="AlphaFoldDB" id="A0A6P1VPD8"/>
<dbReference type="KEGG" id="senf:GJR95_08865"/>
<name>A0A6P1VPD8_9BACT</name>
<dbReference type="Proteomes" id="UP000464577">
    <property type="component" value="Chromosome"/>
</dbReference>